<reference evidence="10" key="1">
    <citation type="journal article" date="2014" name="Int. J. Syst. Evol. Microbiol.">
        <title>Complete genome sequence of Corynebacterium casei LMG S-19264T (=DSM 44701T), isolated from a smear-ripened cheese.</title>
        <authorList>
            <consortium name="US DOE Joint Genome Institute (JGI-PGF)"/>
            <person name="Walter F."/>
            <person name="Albersmeier A."/>
            <person name="Kalinowski J."/>
            <person name="Ruckert C."/>
        </authorList>
    </citation>
    <scope>NUCLEOTIDE SEQUENCE</scope>
    <source>
        <strain evidence="10">VKM Ac-1069</strain>
    </source>
</reference>
<sequence length="388" mass="42988">MDFELTEQQQLFRKTVRAWVDREVPKSWARELERDEHHFPFALFDKFTAAGFHGIGIPEQYGGQGGDVLTQMILARELARSLAGLTWVWGITSFAGGKSVGLYGTEEQKAEHLPAIVEGREKWAIGFTEPGGGTDLLGGMRTRARKVDGGWVVNGQKTWSSASHVADYILLLARTADHGEKRHQGVSLFILPAKAEGVTVREIPKLGMRALGSCDVFLDDVFVPDANLLGEQDRAWYMLLPTLNNERIMLSSFCVGIMDGVLEDALRYMQEREAFGGPIGRFQALQHHVANIAMWRDQAELMVYRAAWLQSSGRPCGQEANMAKVVASELAGQAADLGLQILGGMGYSAETDMQRYWRDVRLFRIGPVTNEMARNGIAEGLGLPRSFS</sequence>
<feature type="domain" description="Acyl-CoA oxidase/dehydrogenase middle" evidence="8">
    <location>
        <begin position="124"/>
        <end position="221"/>
    </location>
</feature>
<dbReference type="InterPro" id="IPR037069">
    <property type="entry name" value="AcylCoA_DH/ox_N_sf"/>
</dbReference>
<keyword evidence="5 6" id="KW-0560">Oxidoreductase</keyword>
<dbReference type="Gene3D" id="1.20.140.10">
    <property type="entry name" value="Butyryl-CoA Dehydrogenase, subunit A, domain 3"/>
    <property type="match status" value="1"/>
</dbReference>
<dbReference type="SUPFAM" id="SSF56645">
    <property type="entry name" value="Acyl-CoA dehydrogenase NM domain-like"/>
    <property type="match status" value="1"/>
</dbReference>
<dbReference type="InterPro" id="IPR009075">
    <property type="entry name" value="AcylCo_DH/oxidase_C"/>
</dbReference>
<evidence type="ECO:0000259" key="9">
    <source>
        <dbReference type="Pfam" id="PF02771"/>
    </source>
</evidence>
<evidence type="ECO:0000256" key="1">
    <source>
        <dbReference type="ARBA" id="ARBA00001974"/>
    </source>
</evidence>
<evidence type="ECO:0000256" key="3">
    <source>
        <dbReference type="ARBA" id="ARBA00022630"/>
    </source>
</evidence>
<dbReference type="Pfam" id="PF00441">
    <property type="entry name" value="Acyl-CoA_dh_1"/>
    <property type="match status" value="1"/>
</dbReference>
<dbReference type="EMBL" id="BSFQ01000025">
    <property type="protein sequence ID" value="GLL13841.1"/>
    <property type="molecule type" value="Genomic_DNA"/>
</dbReference>
<evidence type="ECO:0000259" key="8">
    <source>
        <dbReference type="Pfam" id="PF02770"/>
    </source>
</evidence>
<evidence type="ECO:0000256" key="6">
    <source>
        <dbReference type="RuleBase" id="RU362125"/>
    </source>
</evidence>
<dbReference type="FunFam" id="2.40.110.10:FF:000002">
    <property type="entry name" value="Acyl-CoA dehydrogenase fadE12"/>
    <property type="match status" value="1"/>
</dbReference>
<dbReference type="PANTHER" id="PTHR43884:SF12">
    <property type="entry name" value="ISOVALERYL-COA DEHYDROGENASE, MITOCHONDRIAL-RELATED"/>
    <property type="match status" value="1"/>
</dbReference>
<gene>
    <name evidence="10" type="ORF">GCM10017577_49850</name>
</gene>
<comment type="caution">
    <text evidence="10">The sequence shown here is derived from an EMBL/GenBank/DDBJ whole genome shotgun (WGS) entry which is preliminary data.</text>
</comment>
<dbReference type="InterPro" id="IPR006091">
    <property type="entry name" value="Acyl-CoA_Oxase/DH_mid-dom"/>
</dbReference>
<evidence type="ECO:0000313" key="10">
    <source>
        <dbReference type="EMBL" id="GLL13841.1"/>
    </source>
</evidence>
<dbReference type="Pfam" id="PF02770">
    <property type="entry name" value="Acyl-CoA_dh_M"/>
    <property type="match status" value="1"/>
</dbReference>
<dbReference type="GO" id="GO:0050660">
    <property type="term" value="F:flavin adenine dinucleotide binding"/>
    <property type="evidence" value="ECO:0007669"/>
    <property type="project" value="InterPro"/>
</dbReference>
<reference evidence="10" key="2">
    <citation type="submission" date="2023-01" db="EMBL/GenBank/DDBJ databases">
        <authorList>
            <person name="Sun Q."/>
            <person name="Evtushenko L."/>
        </authorList>
    </citation>
    <scope>NUCLEOTIDE SEQUENCE</scope>
    <source>
        <strain evidence="10">VKM Ac-1069</strain>
    </source>
</reference>
<dbReference type="Gene3D" id="2.40.110.10">
    <property type="entry name" value="Butyryl-CoA Dehydrogenase, subunit A, domain 2"/>
    <property type="match status" value="1"/>
</dbReference>
<evidence type="ECO:0000259" key="7">
    <source>
        <dbReference type="Pfam" id="PF00441"/>
    </source>
</evidence>
<dbReference type="SUPFAM" id="SSF47203">
    <property type="entry name" value="Acyl-CoA dehydrogenase C-terminal domain-like"/>
    <property type="match status" value="1"/>
</dbReference>
<dbReference type="Gene3D" id="1.10.540.10">
    <property type="entry name" value="Acyl-CoA dehydrogenase/oxidase, N-terminal domain"/>
    <property type="match status" value="1"/>
</dbReference>
<dbReference type="InterPro" id="IPR006089">
    <property type="entry name" value="Acyl-CoA_DH_CS"/>
</dbReference>
<comment type="similarity">
    <text evidence="2 6">Belongs to the acyl-CoA dehydrogenase family.</text>
</comment>
<comment type="cofactor">
    <cofactor evidence="1 6">
        <name>FAD</name>
        <dbReference type="ChEBI" id="CHEBI:57692"/>
    </cofactor>
</comment>
<protein>
    <submittedName>
        <fullName evidence="10">Acyl-CoA dehydrogenase</fullName>
    </submittedName>
</protein>
<evidence type="ECO:0000313" key="11">
    <source>
        <dbReference type="Proteomes" id="UP001143463"/>
    </source>
</evidence>
<accession>A0A9W6NYK1</accession>
<evidence type="ECO:0000256" key="4">
    <source>
        <dbReference type="ARBA" id="ARBA00022827"/>
    </source>
</evidence>
<dbReference type="Proteomes" id="UP001143463">
    <property type="component" value="Unassembled WGS sequence"/>
</dbReference>
<keyword evidence="4 6" id="KW-0274">FAD</keyword>
<evidence type="ECO:0000256" key="5">
    <source>
        <dbReference type="ARBA" id="ARBA00023002"/>
    </source>
</evidence>
<dbReference type="GO" id="GO:0003995">
    <property type="term" value="F:acyl-CoA dehydrogenase activity"/>
    <property type="evidence" value="ECO:0007669"/>
    <property type="project" value="InterPro"/>
</dbReference>
<dbReference type="PIRSF" id="PIRSF016578">
    <property type="entry name" value="HsaA"/>
    <property type="match status" value="1"/>
</dbReference>
<keyword evidence="3 6" id="KW-0285">Flavoprotein</keyword>
<dbReference type="PROSITE" id="PS00073">
    <property type="entry name" value="ACYL_COA_DH_2"/>
    <property type="match status" value="1"/>
</dbReference>
<dbReference type="PANTHER" id="PTHR43884">
    <property type="entry name" value="ACYL-COA DEHYDROGENASE"/>
    <property type="match status" value="1"/>
</dbReference>
<organism evidence="10 11">
    <name type="scientific">Pseudonocardia halophobica</name>
    <dbReference type="NCBI Taxonomy" id="29401"/>
    <lineage>
        <taxon>Bacteria</taxon>
        <taxon>Bacillati</taxon>
        <taxon>Actinomycetota</taxon>
        <taxon>Actinomycetes</taxon>
        <taxon>Pseudonocardiales</taxon>
        <taxon>Pseudonocardiaceae</taxon>
        <taxon>Pseudonocardia</taxon>
    </lineage>
</organism>
<name>A0A9W6NYK1_9PSEU</name>
<dbReference type="InterPro" id="IPR036250">
    <property type="entry name" value="AcylCo_DH-like_C"/>
</dbReference>
<dbReference type="AlphaFoldDB" id="A0A9W6NYK1"/>
<dbReference type="CDD" id="cd00567">
    <property type="entry name" value="ACAD"/>
    <property type="match status" value="1"/>
</dbReference>
<proteinExistence type="inferred from homology"/>
<dbReference type="InterPro" id="IPR013786">
    <property type="entry name" value="AcylCoA_DH/ox_N"/>
</dbReference>
<dbReference type="FunFam" id="1.20.140.10:FF:000001">
    <property type="entry name" value="Acyl-CoA dehydrogenase"/>
    <property type="match status" value="1"/>
</dbReference>
<dbReference type="Pfam" id="PF02771">
    <property type="entry name" value="Acyl-CoA_dh_N"/>
    <property type="match status" value="1"/>
</dbReference>
<feature type="domain" description="Acyl-CoA dehydrogenase/oxidase N-terminal" evidence="9">
    <location>
        <begin position="6"/>
        <end position="119"/>
    </location>
</feature>
<feature type="domain" description="Acyl-CoA dehydrogenase/oxidase C-terminal" evidence="7">
    <location>
        <begin position="236"/>
        <end position="381"/>
    </location>
</feature>
<dbReference type="InterPro" id="IPR046373">
    <property type="entry name" value="Acyl-CoA_Oxase/DH_mid-dom_sf"/>
</dbReference>
<dbReference type="RefSeq" id="WP_037049921.1">
    <property type="nucleotide sequence ID" value="NZ_BAAAUZ010000051.1"/>
</dbReference>
<dbReference type="InterPro" id="IPR009100">
    <property type="entry name" value="AcylCoA_DH/oxidase_NM_dom_sf"/>
</dbReference>
<keyword evidence="11" id="KW-1185">Reference proteome</keyword>
<evidence type="ECO:0000256" key="2">
    <source>
        <dbReference type="ARBA" id="ARBA00009347"/>
    </source>
</evidence>